<name>A0A011PFV6_9PROT</name>
<dbReference type="EMBL" id="JFAX01000027">
    <property type="protein sequence ID" value="EXI65164.1"/>
    <property type="molecule type" value="Genomic_DNA"/>
</dbReference>
<keyword evidence="2" id="KW-1185">Reference proteome</keyword>
<accession>A0A011PFV6</accession>
<dbReference type="STRING" id="1454001.AW08_03436"/>
<organism evidence="1 2">
    <name type="scientific">Candidatus Accumulibacter adjunctus</name>
    <dbReference type="NCBI Taxonomy" id="1454001"/>
    <lineage>
        <taxon>Bacteria</taxon>
        <taxon>Pseudomonadati</taxon>
        <taxon>Pseudomonadota</taxon>
        <taxon>Betaproteobacteria</taxon>
        <taxon>Candidatus Accumulibacter</taxon>
    </lineage>
</organism>
<dbReference type="Proteomes" id="UP000020218">
    <property type="component" value="Unassembled WGS sequence"/>
</dbReference>
<evidence type="ECO:0000313" key="1">
    <source>
        <dbReference type="EMBL" id="EXI65164.1"/>
    </source>
</evidence>
<proteinExistence type="predicted"/>
<comment type="caution">
    <text evidence="1">The sequence shown here is derived from an EMBL/GenBank/DDBJ whole genome shotgun (WGS) entry which is preliminary data.</text>
</comment>
<gene>
    <name evidence="1" type="ORF">AW08_03436</name>
</gene>
<evidence type="ECO:0000313" key="2">
    <source>
        <dbReference type="Proteomes" id="UP000020218"/>
    </source>
</evidence>
<protein>
    <submittedName>
        <fullName evidence="1">Uncharacterized protein</fullName>
    </submittedName>
</protein>
<dbReference type="AlphaFoldDB" id="A0A011PFV6"/>
<sequence>MAGSLIQRITGRRCRVFLRCRLHHPSKRIELLLPKADAEGESLPVRCVLIPATLMDYRRITCPFGAERERCHRGWLVRASSLPATGSMAPSRSLPRLASRPTGSCFAQGEAAACCCRRDGPDGLLPLEFGFRFPGDEYPASERAASMALLERFELPSLRQLIDKGASVTVWMHRPDGGDPARAAPHATDLRLRLHTPLRHDEAGIYGFDL</sequence>
<reference evidence="1" key="1">
    <citation type="submission" date="2014-02" db="EMBL/GenBank/DDBJ databases">
        <title>Expanding our view of genomic diversity in Candidatus Accumulibacter clades.</title>
        <authorList>
            <person name="Skennerton C.T."/>
            <person name="Barr J.J."/>
            <person name="Slater F.R."/>
            <person name="Bond P.L."/>
            <person name="Tyson G.W."/>
        </authorList>
    </citation>
    <scope>NUCLEOTIDE SEQUENCE [LARGE SCALE GENOMIC DNA]</scope>
</reference>